<proteinExistence type="predicted"/>
<reference evidence="1" key="1">
    <citation type="submission" date="2014-09" db="EMBL/GenBank/DDBJ databases">
        <authorList>
            <person name="Magalhaes I.L.F."/>
            <person name="Oliveira U."/>
            <person name="Santos F.R."/>
            <person name="Vidigal T.H.D.A."/>
            <person name="Brescovit A.D."/>
            <person name="Santos A.J."/>
        </authorList>
    </citation>
    <scope>NUCLEOTIDE SEQUENCE</scope>
    <source>
        <tissue evidence="1">Shoot tissue taken approximately 20 cm above the soil surface</tissue>
    </source>
</reference>
<accession>A0A0A9CI47</accession>
<dbReference type="AlphaFoldDB" id="A0A0A9CI47"/>
<evidence type="ECO:0000313" key="1">
    <source>
        <dbReference type="EMBL" id="JAD74093.1"/>
    </source>
</evidence>
<name>A0A0A9CI47_ARUDO</name>
<sequence>MNLAPNSRNLPRNSIARHLPDNLLLHILQINRNFTN</sequence>
<protein>
    <submittedName>
        <fullName evidence="1">Uncharacterized protein</fullName>
    </submittedName>
</protein>
<dbReference type="EMBL" id="GBRH01223802">
    <property type="protein sequence ID" value="JAD74093.1"/>
    <property type="molecule type" value="Transcribed_RNA"/>
</dbReference>
<organism evidence="1">
    <name type="scientific">Arundo donax</name>
    <name type="common">Giant reed</name>
    <name type="synonym">Donax arundinaceus</name>
    <dbReference type="NCBI Taxonomy" id="35708"/>
    <lineage>
        <taxon>Eukaryota</taxon>
        <taxon>Viridiplantae</taxon>
        <taxon>Streptophyta</taxon>
        <taxon>Embryophyta</taxon>
        <taxon>Tracheophyta</taxon>
        <taxon>Spermatophyta</taxon>
        <taxon>Magnoliopsida</taxon>
        <taxon>Liliopsida</taxon>
        <taxon>Poales</taxon>
        <taxon>Poaceae</taxon>
        <taxon>PACMAD clade</taxon>
        <taxon>Arundinoideae</taxon>
        <taxon>Arundineae</taxon>
        <taxon>Arundo</taxon>
    </lineage>
</organism>
<reference evidence="1" key="2">
    <citation type="journal article" date="2015" name="Data Brief">
        <title>Shoot transcriptome of the giant reed, Arundo donax.</title>
        <authorList>
            <person name="Barrero R.A."/>
            <person name="Guerrero F.D."/>
            <person name="Moolhuijzen P."/>
            <person name="Goolsby J.A."/>
            <person name="Tidwell J."/>
            <person name="Bellgard S.E."/>
            <person name="Bellgard M.I."/>
        </authorList>
    </citation>
    <scope>NUCLEOTIDE SEQUENCE</scope>
    <source>
        <tissue evidence="1">Shoot tissue taken approximately 20 cm above the soil surface</tissue>
    </source>
</reference>